<sequence length="132" mass="13982">MDVTSLLNTAASSSSSKPPRASTSPAITESGHTVPSSALPTPSPERTLGPAKYERSPRQDSSLWGARGYSLQLALESKARSGSVFSYQADGRNETESEDGIYNSSRNDSICSAEVSASQSPRTMPSRILLSK</sequence>
<feature type="compositionally biased region" description="Polar residues" evidence="1">
    <location>
        <begin position="102"/>
        <end position="123"/>
    </location>
</feature>
<comment type="caution">
    <text evidence="2">The sequence shown here is derived from an EMBL/GenBank/DDBJ whole genome shotgun (WGS) entry which is preliminary data.</text>
</comment>
<feature type="region of interest" description="Disordered" evidence="1">
    <location>
        <begin position="79"/>
        <end position="132"/>
    </location>
</feature>
<protein>
    <submittedName>
        <fullName evidence="2">Uncharacterized protein</fullName>
    </submittedName>
</protein>
<evidence type="ECO:0000313" key="2">
    <source>
        <dbReference type="EMBL" id="PMB67750.1"/>
    </source>
</evidence>
<feature type="compositionally biased region" description="Polar residues" evidence="1">
    <location>
        <begin position="30"/>
        <end position="40"/>
    </location>
</feature>
<accession>A0A2N6NKD9</accession>
<proteinExistence type="predicted"/>
<organism evidence="2 3">
    <name type="scientific">Beauveria bassiana</name>
    <name type="common">White muscardine disease fungus</name>
    <name type="synonym">Tritirachium shiotae</name>
    <dbReference type="NCBI Taxonomy" id="176275"/>
    <lineage>
        <taxon>Eukaryota</taxon>
        <taxon>Fungi</taxon>
        <taxon>Dikarya</taxon>
        <taxon>Ascomycota</taxon>
        <taxon>Pezizomycotina</taxon>
        <taxon>Sordariomycetes</taxon>
        <taxon>Hypocreomycetidae</taxon>
        <taxon>Hypocreales</taxon>
        <taxon>Cordycipitaceae</taxon>
        <taxon>Beauveria</taxon>
    </lineage>
</organism>
<reference evidence="2 3" key="1">
    <citation type="journal article" date="2016" name="Appl. Microbiol. Biotechnol.">
        <title>Characterization of T-DNA insertion mutants with decreased virulence in the entomopathogenic fungus Beauveria bassiana JEF-007.</title>
        <authorList>
            <person name="Kim S."/>
            <person name="Lee S.J."/>
            <person name="Nai Y.S."/>
            <person name="Yu J.S."/>
            <person name="Lee M.R."/>
            <person name="Yang Y.T."/>
            <person name="Kim J.S."/>
        </authorList>
    </citation>
    <scope>NUCLEOTIDE SEQUENCE [LARGE SCALE GENOMIC DNA]</scope>
    <source>
        <strain evidence="2 3">JEF-007</strain>
    </source>
</reference>
<name>A0A2N6NKD9_BEABA</name>
<dbReference type="EMBL" id="MRVG01000006">
    <property type="protein sequence ID" value="PMB67750.1"/>
    <property type="molecule type" value="Genomic_DNA"/>
</dbReference>
<dbReference type="AlphaFoldDB" id="A0A2N6NKD9"/>
<gene>
    <name evidence="2" type="ORF">BM221_005919</name>
</gene>
<dbReference type="Proteomes" id="UP000235728">
    <property type="component" value="Unassembled WGS sequence"/>
</dbReference>
<evidence type="ECO:0000313" key="3">
    <source>
        <dbReference type="Proteomes" id="UP000235728"/>
    </source>
</evidence>
<feature type="region of interest" description="Disordered" evidence="1">
    <location>
        <begin position="1"/>
        <end position="64"/>
    </location>
</feature>
<feature type="compositionally biased region" description="Low complexity" evidence="1">
    <location>
        <begin position="10"/>
        <end position="26"/>
    </location>
</feature>
<evidence type="ECO:0000256" key="1">
    <source>
        <dbReference type="SAM" id="MobiDB-lite"/>
    </source>
</evidence>